<dbReference type="InterPro" id="IPR027417">
    <property type="entry name" value="P-loop_NTPase"/>
</dbReference>
<reference evidence="1 2" key="1">
    <citation type="journal article" date="2016" name="Nat. Commun.">
        <title>Thousands of microbial genomes shed light on interconnected biogeochemical processes in an aquifer system.</title>
        <authorList>
            <person name="Anantharaman K."/>
            <person name="Brown C.T."/>
            <person name="Hug L.A."/>
            <person name="Sharon I."/>
            <person name="Castelle C.J."/>
            <person name="Probst A.J."/>
            <person name="Thomas B.C."/>
            <person name="Singh A."/>
            <person name="Wilkins M.J."/>
            <person name="Karaoz U."/>
            <person name="Brodie E.L."/>
            <person name="Williams K.H."/>
            <person name="Hubbard S.S."/>
            <person name="Banfield J.F."/>
        </authorList>
    </citation>
    <scope>NUCLEOTIDE SEQUENCE [LARGE SCALE GENOMIC DNA]</scope>
</reference>
<dbReference type="Proteomes" id="UP000178919">
    <property type="component" value="Unassembled WGS sequence"/>
</dbReference>
<name>A0A1F6F1U9_9BACT</name>
<evidence type="ECO:0000313" key="1">
    <source>
        <dbReference type="EMBL" id="OGG79839.1"/>
    </source>
</evidence>
<dbReference type="EMBL" id="MFMJ01000007">
    <property type="protein sequence ID" value="OGG79839.1"/>
    <property type="molecule type" value="Genomic_DNA"/>
</dbReference>
<comment type="caution">
    <text evidence="1">The sequence shown here is derived from an EMBL/GenBank/DDBJ whole genome shotgun (WGS) entry which is preliminary data.</text>
</comment>
<dbReference type="AlphaFoldDB" id="A0A1F6F1U9"/>
<proteinExistence type="predicted"/>
<dbReference type="Pfam" id="PF13177">
    <property type="entry name" value="DNA_pol3_delta2"/>
    <property type="match status" value="1"/>
</dbReference>
<dbReference type="Gene3D" id="3.40.50.300">
    <property type="entry name" value="P-loop containing nucleotide triphosphate hydrolases"/>
    <property type="match status" value="1"/>
</dbReference>
<evidence type="ECO:0000313" key="2">
    <source>
        <dbReference type="Proteomes" id="UP000178919"/>
    </source>
</evidence>
<evidence type="ECO:0008006" key="3">
    <source>
        <dbReference type="Google" id="ProtNLM"/>
    </source>
</evidence>
<protein>
    <recommendedName>
        <fullName evidence="3">DNA polymerase III subunit delta</fullName>
    </recommendedName>
</protein>
<sequence length="238" mass="26445">MKDRVRYTDHMKHHAFVIEAEAEKGIEVAQAWAREQLGMKIENSPDVVVLRYGLLSVEDSRRVSELAAGAPFVGETKVVIIAASRTYHEAQNALLKLFEEPPAGTYLFLIMPSLGGLLPTLRSRVQVLSKPVPRLRSGRQEIAGPTEQFLAASKEKRSAMIKRLTSGKDEEDRRELREEAIALVNGIEAVAYAKLKRGGEAAALLSDIAILRGYLYDRSAPVRLILEHLLLVLPKNLL</sequence>
<dbReference type="SUPFAM" id="SSF52540">
    <property type="entry name" value="P-loop containing nucleoside triphosphate hydrolases"/>
    <property type="match status" value="1"/>
</dbReference>
<accession>A0A1F6F1U9</accession>
<organism evidence="1 2">
    <name type="scientific">Candidatus Kaiserbacteria bacterium RIFCSPLOWO2_02_FULL_55_12</name>
    <dbReference type="NCBI Taxonomy" id="1798522"/>
    <lineage>
        <taxon>Bacteria</taxon>
        <taxon>Candidatus Kaiseribacteriota</taxon>
    </lineage>
</organism>
<gene>
    <name evidence="1" type="ORF">A3J11_01920</name>
</gene>